<name>A0A0E9SU91_ANGAN</name>
<evidence type="ECO:0000313" key="1">
    <source>
        <dbReference type="EMBL" id="JAH44802.1"/>
    </source>
</evidence>
<dbReference type="EMBL" id="GBXM01063775">
    <property type="protein sequence ID" value="JAH44802.1"/>
    <property type="molecule type" value="Transcribed_RNA"/>
</dbReference>
<proteinExistence type="predicted"/>
<sequence length="36" mass="4413">MYERKLFMGNSKLNAWMKLKGLNWVQYTLFTVILFK</sequence>
<reference evidence="1" key="2">
    <citation type="journal article" date="2015" name="Fish Shellfish Immunol.">
        <title>Early steps in the European eel (Anguilla anguilla)-Vibrio vulnificus interaction in the gills: Role of the RtxA13 toxin.</title>
        <authorList>
            <person name="Callol A."/>
            <person name="Pajuelo D."/>
            <person name="Ebbesson L."/>
            <person name="Teles M."/>
            <person name="MacKenzie S."/>
            <person name="Amaro C."/>
        </authorList>
    </citation>
    <scope>NUCLEOTIDE SEQUENCE</scope>
</reference>
<organism evidence="1">
    <name type="scientific">Anguilla anguilla</name>
    <name type="common">European freshwater eel</name>
    <name type="synonym">Muraena anguilla</name>
    <dbReference type="NCBI Taxonomy" id="7936"/>
    <lineage>
        <taxon>Eukaryota</taxon>
        <taxon>Metazoa</taxon>
        <taxon>Chordata</taxon>
        <taxon>Craniata</taxon>
        <taxon>Vertebrata</taxon>
        <taxon>Euteleostomi</taxon>
        <taxon>Actinopterygii</taxon>
        <taxon>Neopterygii</taxon>
        <taxon>Teleostei</taxon>
        <taxon>Anguilliformes</taxon>
        <taxon>Anguillidae</taxon>
        <taxon>Anguilla</taxon>
    </lineage>
</organism>
<reference evidence="1" key="1">
    <citation type="submission" date="2014-11" db="EMBL/GenBank/DDBJ databases">
        <authorList>
            <person name="Amaro Gonzalez C."/>
        </authorList>
    </citation>
    <scope>NUCLEOTIDE SEQUENCE</scope>
</reference>
<dbReference type="AlphaFoldDB" id="A0A0E9SU91"/>
<accession>A0A0E9SU91</accession>
<protein>
    <submittedName>
        <fullName evidence="1">Uncharacterized protein</fullName>
    </submittedName>
</protein>